<protein>
    <submittedName>
        <fullName evidence="2">Uncharacterized protein</fullName>
    </submittedName>
</protein>
<gene>
    <name evidence="2" type="ORF">DPMN_184243</name>
</gene>
<evidence type="ECO:0000313" key="3">
    <source>
        <dbReference type="Proteomes" id="UP000828390"/>
    </source>
</evidence>
<keyword evidence="3" id="KW-1185">Reference proteome</keyword>
<name>A0A9D4DIV7_DREPO</name>
<organism evidence="2 3">
    <name type="scientific">Dreissena polymorpha</name>
    <name type="common">Zebra mussel</name>
    <name type="synonym">Mytilus polymorpha</name>
    <dbReference type="NCBI Taxonomy" id="45954"/>
    <lineage>
        <taxon>Eukaryota</taxon>
        <taxon>Metazoa</taxon>
        <taxon>Spiralia</taxon>
        <taxon>Lophotrochozoa</taxon>
        <taxon>Mollusca</taxon>
        <taxon>Bivalvia</taxon>
        <taxon>Autobranchia</taxon>
        <taxon>Heteroconchia</taxon>
        <taxon>Euheterodonta</taxon>
        <taxon>Imparidentia</taxon>
        <taxon>Neoheterodontei</taxon>
        <taxon>Myida</taxon>
        <taxon>Dreissenoidea</taxon>
        <taxon>Dreissenidae</taxon>
        <taxon>Dreissena</taxon>
    </lineage>
</organism>
<evidence type="ECO:0000313" key="2">
    <source>
        <dbReference type="EMBL" id="KAH3749733.1"/>
    </source>
</evidence>
<feature type="region of interest" description="Disordered" evidence="1">
    <location>
        <begin position="211"/>
        <end position="231"/>
    </location>
</feature>
<dbReference type="AlphaFoldDB" id="A0A9D4DIV7"/>
<accession>A0A9D4DIV7</accession>
<evidence type="ECO:0000256" key="1">
    <source>
        <dbReference type="SAM" id="MobiDB-lite"/>
    </source>
</evidence>
<dbReference type="Proteomes" id="UP000828390">
    <property type="component" value="Unassembled WGS sequence"/>
</dbReference>
<feature type="region of interest" description="Disordered" evidence="1">
    <location>
        <begin position="243"/>
        <end position="303"/>
    </location>
</feature>
<comment type="caution">
    <text evidence="2">The sequence shown here is derived from an EMBL/GenBank/DDBJ whole genome shotgun (WGS) entry which is preliminary data.</text>
</comment>
<feature type="compositionally biased region" description="Polar residues" evidence="1">
    <location>
        <begin position="258"/>
        <end position="267"/>
    </location>
</feature>
<proteinExistence type="predicted"/>
<reference evidence="2" key="2">
    <citation type="submission" date="2020-11" db="EMBL/GenBank/DDBJ databases">
        <authorList>
            <person name="McCartney M.A."/>
            <person name="Auch B."/>
            <person name="Kono T."/>
            <person name="Mallez S."/>
            <person name="Becker A."/>
            <person name="Gohl D.M."/>
            <person name="Silverstein K.A.T."/>
            <person name="Koren S."/>
            <person name="Bechman K.B."/>
            <person name="Herman A."/>
            <person name="Abrahante J.E."/>
            <person name="Garbe J."/>
        </authorList>
    </citation>
    <scope>NUCLEOTIDE SEQUENCE</scope>
    <source>
        <strain evidence="2">Duluth1</strain>
        <tissue evidence="2">Whole animal</tissue>
    </source>
</reference>
<sequence>MKNWIKSGLFYRECSHVVIIADKVKDLNQKGEFIHLSASLSSLHRQLIQKKDDFEKSMQSLDESSYKIIDEIHALRKAINDLLDQLETNTIKELDTLLARLRASIQTDTENCTISIQKMTRVQDDWLNAKDKSEAVNLIMYRKCLDQSLKTKEVLKGMTVKNDMILTFNPDTTIQKTLSSLSGLGQILCQMNTGTRQNRPKASGTIYSQFYHGHQTSGSNKPDVDSNPGLNTLRQADIANQTTRQNKTGLVHNPLPIFSTTQSSTGNFIGDQNKPRLVSNQWSSPYTQSSTRNLIGDQNKPSLVSNQWSRPYTQYSNRNLIGDQNKARLVSDPLTIPYTQSSTRNLIGDQNKAGLVSDPLTIPSTQSSTRNLIGDQNKPGLVSNPLAISSIQPSTRNLIGDQNKAGLVFNPLAVRSTQSSTGNLIGDQNKAGLVSNPFSSFSTQSSTGNLIGDQNKTGLVSNPLTVRSTQSSNRNFIGDQNKAGQVSDPVSSFSTHSVNGNLIGDQNKPGLVSDPFSSFSIQSSNGNFIGE</sequence>
<reference evidence="2" key="1">
    <citation type="journal article" date="2019" name="bioRxiv">
        <title>The Genome of the Zebra Mussel, Dreissena polymorpha: A Resource for Invasive Species Research.</title>
        <authorList>
            <person name="McCartney M.A."/>
            <person name="Auch B."/>
            <person name="Kono T."/>
            <person name="Mallez S."/>
            <person name="Zhang Y."/>
            <person name="Obille A."/>
            <person name="Becker A."/>
            <person name="Abrahante J.E."/>
            <person name="Garbe J."/>
            <person name="Badalamenti J.P."/>
            <person name="Herman A."/>
            <person name="Mangelson H."/>
            <person name="Liachko I."/>
            <person name="Sullivan S."/>
            <person name="Sone E.D."/>
            <person name="Koren S."/>
            <person name="Silverstein K.A.T."/>
            <person name="Beckman K.B."/>
            <person name="Gohl D.M."/>
        </authorList>
    </citation>
    <scope>NUCLEOTIDE SEQUENCE</scope>
    <source>
        <strain evidence="2">Duluth1</strain>
        <tissue evidence="2">Whole animal</tissue>
    </source>
</reference>
<dbReference type="EMBL" id="JAIWYP010000010">
    <property type="protein sequence ID" value="KAH3749733.1"/>
    <property type="molecule type" value="Genomic_DNA"/>
</dbReference>
<feature type="compositionally biased region" description="Polar residues" evidence="1">
    <location>
        <begin position="278"/>
        <end position="293"/>
    </location>
</feature>